<dbReference type="AlphaFoldDB" id="A0A194UY15"/>
<evidence type="ECO:0000313" key="2">
    <source>
        <dbReference type="EMBL" id="KUI56595.1"/>
    </source>
</evidence>
<dbReference type="Proteomes" id="UP000078576">
    <property type="component" value="Unassembled WGS sequence"/>
</dbReference>
<proteinExistence type="predicted"/>
<accession>A0A194UY15</accession>
<keyword evidence="3" id="KW-1185">Reference proteome</keyword>
<feature type="compositionally biased region" description="Acidic residues" evidence="1">
    <location>
        <begin position="824"/>
        <end position="837"/>
    </location>
</feature>
<dbReference type="STRING" id="694573.A0A194UY15"/>
<evidence type="ECO:0000256" key="1">
    <source>
        <dbReference type="SAM" id="MobiDB-lite"/>
    </source>
</evidence>
<feature type="region of interest" description="Disordered" evidence="1">
    <location>
        <begin position="176"/>
        <end position="197"/>
    </location>
</feature>
<gene>
    <name evidence="2" type="ORF">VP1G_03880</name>
</gene>
<protein>
    <submittedName>
        <fullName evidence="2">Uncharacterized protein</fullName>
    </submittedName>
</protein>
<dbReference type="OrthoDB" id="5591786at2759"/>
<dbReference type="Pfam" id="PF08728">
    <property type="entry name" value="CRT10"/>
    <property type="match status" value="1"/>
</dbReference>
<feature type="compositionally biased region" description="Acidic residues" evidence="1">
    <location>
        <begin position="786"/>
        <end position="796"/>
    </location>
</feature>
<evidence type="ECO:0000313" key="3">
    <source>
        <dbReference type="Proteomes" id="UP000078576"/>
    </source>
</evidence>
<feature type="compositionally biased region" description="Basic and acidic residues" evidence="1">
    <location>
        <begin position="178"/>
        <end position="188"/>
    </location>
</feature>
<feature type="region of interest" description="Disordered" evidence="1">
    <location>
        <begin position="747"/>
        <end position="837"/>
    </location>
</feature>
<feature type="region of interest" description="Disordered" evidence="1">
    <location>
        <begin position="245"/>
        <end position="274"/>
    </location>
</feature>
<organism evidence="2 3">
    <name type="scientific">Cytospora mali</name>
    <name type="common">Apple Valsa canker fungus</name>
    <name type="synonym">Valsa mali</name>
    <dbReference type="NCBI Taxonomy" id="578113"/>
    <lineage>
        <taxon>Eukaryota</taxon>
        <taxon>Fungi</taxon>
        <taxon>Dikarya</taxon>
        <taxon>Ascomycota</taxon>
        <taxon>Pezizomycotina</taxon>
        <taxon>Sordariomycetes</taxon>
        <taxon>Sordariomycetidae</taxon>
        <taxon>Diaporthales</taxon>
        <taxon>Cytosporaceae</taxon>
        <taxon>Cytospora</taxon>
    </lineage>
</organism>
<name>A0A194UY15_CYTMA</name>
<reference evidence="3" key="1">
    <citation type="submission" date="2014-12" db="EMBL/GenBank/DDBJ databases">
        <title>Genome Sequence of Valsa Canker Pathogens Uncovers a Specific Adaption of Colonization on Woody Bark.</title>
        <authorList>
            <person name="Yin Z."/>
            <person name="Liu H."/>
            <person name="Gao X."/>
            <person name="Li Z."/>
            <person name="Song N."/>
            <person name="Ke X."/>
            <person name="Dai Q."/>
            <person name="Wu Y."/>
            <person name="Sun Y."/>
            <person name="Xu J.-R."/>
            <person name="Kang Z.K."/>
            <person name="Wang L."/>
            <person name="Huang L."/>
        </authorList>
    </citation>
    <scope>NUCLEOTIDE SEQUENCE [LARGE SCALE GENOMIC DNA]</scope>
    <source>
        <strain evidence="3">SXYL134</strain>
    </source>
</reference>
<dbReference type="InterPro" id="IPR014839">
    <property type="entry name" value="Crt10"/>
</dbReference>
<dbReference type="EMBL" id="KN714690">
    <property type="protein sequence ID" value="KUI56595.1"/>
    <property type="molecule type" value="Genomic_DNA"/>
</dbReference>
<sequence>MAAADHDSVLEGRGYVPNYTVRYRGSQRAEHRFGPGRRADIQEMLHLQDEGQDPSDFAGQWDDFPRVARARMNLTALAQHYDLYFVAYRGYIYVYRPNRGVKVALEEPEVILDPKYHETPMSKHVDGYINPTCPHEINHMVVGELGDEEILLVGKDNGDVIAWYTQSIAHYIETSVPESKKRSQRNNERSGYVSRRPNPNHFFADNVGISAWGLAIHKASRLIAVSSNAHEITVFAFAMNRKGDAAVSPPAGSDENDIPEATPTGGQEAVDTSSSSDHMEAIGILKGDKAMGDGCYQLPLFCSNWVASIPELERQGLSILRKALVTEKEAQNQVAKLQRRFQTRQRSWRIVLSLGMGAANIPSIAFCEDAEGNANRVAAIDINGYLYIVDIWHIGRRPVRIPPHNVQTPVGRRHTPVRGWNVLPIMDAQLLPTDTVHAAIGLHLNKAIHRAKTSRGTWLDISKCMPEIPHDAASKLHQRRIANFRPSDVSGERDGLTLGGLPSEVDALATPILSSQVFDPVLDPNDGIDFGAGPVRLAMTIVPYSGAHFAAFPTPEALVEFSGPRAASNRAQSVRAALTHAQFRQQARLWDAEDLLRDVSFLRFNEHDVEMLALNEPGCGTVCHQIPELNLVIMGSMCGRVALLTLTKPPQPEVALAAQRSKVPQRAFRVDAVLPFEAEERSKERPYVCLLGIAVSPVPEARTHGLELRRRVDGRAMEQEPPRRWRLILNYQDHTVLQYEIVRREEGEKGSWKDFTGPTTHAGGKFRAMGSDEEDDGTKDAHSESDDGSDVDDSDLGTDLTEADHPGGQDLMMVALDEEHWVETDSDDDDFPDMQTG</sequence>